<protein>
    <submittedName>
        <fullName evidence="5">Uncharacterized protein</fullName>
    </submittedName>
</protein>
<dbReference type="Pfam" id="PF01239">
    <property type="entry name" value="PPTA"/>
    <property type="match status" value="1"/>
</dbReference>
<dbReference type="Proteomes" id="UP000053257">
    <property type="component" value="Unassembled WGS sequence"/>
</dbReference>
<evidence type="ECO:0000256" key="3">
    <source>
        <dbReference type="ARBA" id="ARBA00022679"/>
    </source>
</evidence>
<keyword evidence="6" id="KW-1185">Reference proteome</keyword>
<reference evidence="5 6" key="1">
    <citation type="journal article" date="2014" name="PLoS Genet.">
        <title>Analysis of the Phlebiopsis gigantea genome, transcriptome and secretome provides insight into its pioneer colonization strategies of wood.</title>
        <authorList>
            <person name="Hori C."/>
            <person name="Ishida T."/>
            <person name="Igarashi K."/>
            <person name="Samejima M."/>
            <person name="Suzuki H."/>
            <person name="Master E."/>
            <person name="Ferreira P."/>
            <person name="Ruiz-Duenas F.J."/>
            <person name="Held B."/>
            <person name="Canessa P."/>
            <person name="Larrondo L.F."/>
            <person name="Schmoll M."/>
            <person name="Druzhinina I.S."/>
            <person name="Kubicek C.P."/>
            <person name="Gaskell J.A."/>
            <person name="Kersten P."/>
            <person name="St John F."/>
            <person name="Glasner J."/>
            <person name="Sabat G."/>
            <person name="Splinter BonDurant S."/>
            <person name="Syed K."/>
            <person name="Yadav J."/>
            <person name="Mgbeahuruike A.C."/>
            <person name="Kovalchuk A."/>
            <person name="Asiegbu F.O."/>
            <person name="Lackner G."/>
            <person name="Hoffmeister D."/>
            <person name="Rencoret J."/>
            <person name="Gutierrez A."/>
            <person name="Sun H."/>
            <person name="Lindquist E."/>
            <person name="Barry K."/>
            <person name="Riley R."/>
            <person name="Grigoriev I.V."/>
            <person name="Henrissat B."/>
            <person name="Kues U."/>
            <person name="Berka R.M."/>
            <person name="Martinez A.T."/>
            <person name="Covert S.F."/>
            <person name="Blanchette R.A."/>
            <person name="Cullen D."/>
        </authorList>
    </citation>
    <scope>NUCLEOTIDE SEQUENCE [LARGE SCALE GENOMIC DNA]</scope>
    <source>
        <strain evidence="5 6">11061_1 CR5-6</strain>
    </source>
</reference>
<dbReference type="SUPFAM" id="SSF48439">
    <property type="entry name" value="Protein prenylyltransferase"/>
    <property type="match status" value="1"/>
</dbReference>
<dbReference type="HOGENOM" id="CLU_066043_0_0_1"/>
<sequence length="356" mass="40340">MSHQCSTGLQLGAALATSLSSVELLPGDGREWLLSESQDHSEAREFLLIEGNLGVPQKAMYKAYVQAVPLFTLYRRQLVPTPPASIHATDLHTLAWTSSVLILANSGHQTAWNTRKRLVELQVLDVERELSLMAALLTVRDCAKQSLLWHHRRWLLRRSHSLLHRQSETVHPQRICDEDILSDLYISPARLRGEFDACTVAANTYERNYFAWAHRTRCLDALATALQVVDDTEALVHLLVDEAANIGLWIERHVADYTAMQYRCRLAFLLDSLQNPPSLRALGPCYPHAKSLVESYPEHEALWCYLRGSVWSELLDDTHILARQDELKGLGNGLMQKNGGLIQHNARKFLAWLDRS</sequence>
<dbReference type="AlphaFoldDB" id="A0A0C3S083"/>
<evidence type="ECO:0000256" key="4">
    <source>
        <dbReference type="ARBA" id="ARBA00022737"/>
    </source>
</evidence>
<keyword evidence="3" id="KW-0808">Transferase</keyword>
<keyword evidence="2" id="KW-0637">Prenyltransferase</keyword>
<evidence type="ECO:0000256" key="2">
    <source>
        <dbReference type="ARBA" id="ARBA00022602"/>
    </source>
</evidence>
<dbReference type="GO" id="GO:0008318">
    <property type="term" value="F:protein prenyltransferase activity"/>
    <property type="evidence" value="ECO:0007669"/>
    <property type="project" value="InterPro"/>
</dbReference>
<keyword evidence="4" id="KW-0677">Repeat</keyword>
<evidence type="ECO:0000313" key="5">
    <source>
        <dbReference type="EMBL" id="KIP02282.1"/>
    </source>
</evidence>
<evidence type="ECO:0000313" key="6">
    <source>
        <dbReference type="Proteomes" id="UP000053257"/>
    </source>
</evidence>
<dbReference type="Gene3D" id="1.25.40.120">
    <property type="entry name" value="Protein prenylyltransferase"/>
    <property type="match status" value="1"/>
</dbReference>
<proteinExistence type="inferred from homology"/>
<comment type="similarity">
    <text evidence="1">Belongs to the protein prenyltransferase subunit alpha family.</text>
</comment>
<dbReference type="InterPro" id="IPR002088">
    <property type="entry name" value="Prenyl_trans_a"/>
</dbReference>
<organism evidence="5 6">
    <name type="scientific">Phlebiopsis gigantea (strain 11061_1 CR5-6)</name>
    <name type="common">White-rot fungus</name>
    <name type="synonym">Peniophora gigantea</name>
    <dbReference type="NCBI Taxonomy" id="745531"/>
    <lineage>
        <taxon>Eukaryota</taxon>
        <taxon>Fungi</taxon>
        <taxon>Dikarya</taxon>
        <taxon>Basidiomycota</taxon>
        <taxon>Agaricomycotina</taxon>
        <taxon>Agaricomycetes</taxon>
        <taxon>Polyporales</taxon>
        <taxon>Phanerochaetaceae</taxon>
        <taxon>Phlebiopsis</taxon>
    </lineage>
</organism>
<dbReference type="OrthoDB" id="1924260at2759"/>
<dbReference type="PANTHER" id="PTHR11129">
    <property type="entry name" value="PROTEIN FARNESYLTRANSFERASE ALPHA SUBUNIT/RAB GERANYLGERANYL TRANSFERASE ALPHA SUBUNIT"/>
    <property type="match status" value="1"/>
</dbReference>
<gene>
    <name evidence="5" type="ORF">PHLGIDRAFT_300061</name>
</gene>
<evidence type="ECO:0000256" key="1">
    <source>
        <dbReference type="ARBA" id="ARBA00006734"/>
    </source>
</evidence>
<dbReference type="PANTHER" id="PTHR11129:SF3">
    <property type="entry name" value="PROTEIN PRENYLTRANSFERASE ALPHA SUBUNIT REPEAT-CONTAINING PROTEIN 1"/>
    <property type="match status" value="1"/>
</dbReference>
<name>A0A0C3S083_PHLG1</name>
<dbReference type="EMBL" id="KN840686">
    <property type="protein sequence ID" value="KIP02282.1"/>
    <property type="molecule type" value="Genomic_DNA"/>
</dbReference>
<dbReference type="GO" id="GO:0005737">
    <property type="term" value="C:cytoplasm"/>
    <property type="evidence" value="ECO:0007669"/>
    <property type="project" value="TreeGrafter"/>
</dbReference>
<accession>A0A0C3S083</accession>